<dbReference type="HAMAP" id="MF_02091">
    <property type="entry name" value="MFS_YfcJ"/>
    <property type="match status" value="1"/>
</dbReference>
<dbReference type="NCBIfam" id="NF003477">
    <property type="entry name" value="PRK05122.1"/>
    <property type="match status" value="1"/>
</dbReference>
<keyword evidence="3 4" id="KW-0472">Membrane</keyword>
<feature type="transmembrane region" description="Helical" evidence="4">
    <location>
        <begin position="340"/>
        <end position="361"/>
    </location>
</feature>
<evidence type="ECO:0000259" key="5">
    <source>
        <dbReference type="PROSITE" id="PS50850"/>
    </source>
</evidence>
<reference evidence="7" key="1">
    <citation type="journal article" date="2019" name="Int. J. Syst. Evol. Microbiol.">
        <title>The Global Catalogue of Microorganisms (GCM) 10K type strain sequencing project: providing services to taxonomists for standard genome sequencing and annotation.</title>
        <authorList>
            <consortium name="The Broad Institute Genomics Platform"/>
            <consortium name="The Broad Institute Genome Sequencing Center for Infectious Disease"/>
            <person name="Wu L."/>
            <person name="Ma J."/>
        </authorList>
    </citation>
    <scope>NUCLEOTIDE SEQUENCE [LARGE SCALE GENOMIC DNA]</scope>
    <source>
        <strain evidence="7">CGMCC 1.19062</strain>
    </source>
</reference>
<organism evidence="6 7">
    <name type="scientific">Lacibacterium aquatile</name>
    <dbReference type="NCBI Taxonomy" id="1168082"/>
    <lineage>
        <taxon>Bacteria</taxon>
        <taxon>Pseudomonadati</taxon>
        <taxon>Pseudomonadota</taxon>
        <taxon>Alphaproteobacteria</taxon>
        <taxon>Rhodospirillales</taxon>
        <taxon>Rhodospirillaceae</taxon>
    </lineage>
</organism>
<keyword evidence="7" id="KW-1185">Reference proteome</keyword>
<dbReference type="InterPro" id="IPR052714">
    <property type="entry name" value="MFS_Exporter"/>
</dbReference>
<evidence type="ECO:0000256" key="2">
    <source>
        <dbReference type="ARBA" id="ARBA00022989"/>
    </source>
</evidence>
<keyword evidence="2 4" id="KW-1133">Transmembrane helix</keyword>
<feature type="transmembrane region" description="Helical" evidence="4">
    <location>
        <begin position="276"/>
        <end position="296"/>
    </location>
</feature>
<feature type="transmembrane region" description="Helical" evidence="4">
    <location>
        <begin position="46"/>
        <end position="72"/>
    </location>
</feature>
<sequence length="393" mass="39971">MTTQTSPSSTDISVLTGLGPLVFVVFFGFLAIGIPLPTLGLEVHGTLGFGASVVGWVIGSQSAATVLTRHAGGVYSDRHGPKRAVMLGLPLAVLAGLLYLLASSLTEPKFALGVLLAGRLILGLGESLFLTGTMSWGIARLGPARTGKVMAWQGIAMYGALAIGAPVGLAIQGRFGFTGVALASTLAPLLACLVAAGLARVPGSGGTRVPFYRVIGLIWRPGLVLALATVPFAVMSTFLALHFAAKGWEGAGLAITGFGIGYITVRLFIAHWPDKFGGVRVAGFSLLVEIAGQAVLWSADSALLALVGALLTGVGFSLIFPSMGVEATRRVAPELRGQAVGNFIAFFDIAIGLGGPAAGLLASGFGYGASFGIGTASAVLALVMLPLVARMGR</sequence>
<dbReference type="Pfam" id="PF07690">
    <property type="entry name" value="MFS_1"/>
    <property type="match status" value="2"/>
</dbReference>
<keyword evidence="4" id="KW-0997">Cell inner membrane</keyword>
<comment type="caution">
    <text evidence="6">The sequence shown here is derived from an EMBL/GenBank/DDBJ whole genome shotgun (WGS) entry which is preliminary data.</text>
</comment>
<dbReference type="Proteomes" id="UP001597295">
    <property type="component" value="Unassembled WGS sequence"/>
</dbReference>
<dbReference type="PANTHER" id="PTHR23531">
    <property type="entry name" value="QUINOLENE RESISTANCE PROTEIN NORA"/>
    <property type="match status" value="1"/>
</dbReference>
<feature type="transmembrane region" description="Helical" evidence="4">
    <location>
        <begin position="84"/>
        <end position="102"/>
    </location>
</feature>
<evidence type="ECO:0000313" key="7">
    <source>
        <dbReference type="Proteomes" id="UP001597295"/>
    </source>
</evidence>
<gene>
    <name evidence="6" type="ORF">ACFSM5_01865</name>
</gene>
<feature type="transmembrane region" description="Helical" evidence="4">
    <location>
        <begin position="222"/>
        <end position="245"/>
    </location>
</feature>
<proteinExistence type="inferred from homology"/>
<feature type="transmembrane region" description="Helical" evidence="4">
    <location>
        <begin position="251"/>
        <end position="269"/>
    </location>
</feature>
<evidence type="ECO:0000256" key="1">
    <source>
        <dbReference type="ARBA" id="ARBA00022692"/>
    </source>
</evidence>
<evidence type="ECO:0000256" key="3">
    <source>
        <dbReference type="ARBA" id="ARBA00023136"/>
    </source>
</evidence>
<dbReference type="InterPro" id="IPR037541">
    <property type="entry name" value="MFS_YfcJ"/>
</dbReference>
<keyword evidence="1 4" id="KW-0812">Transmembrane</keyword>
<feature type="transmembrane region" description="Helical" evidence="4">
    <location>
        <begin position="367"/>
        <end position="389"/>
    </location>
</feature>
<feature type="domain" description="Major facilitator superfamily (MFS) profile" evidence="5">
    <location>
        <begin position="214"/>
        <end position="393"/>
    </location>
</feature>
<evidence type="ECO:0000256" key="4">
    <source>
        <dbReference type="HAMAP-Rule" id="MF_02091"/>
    </source>
</evidence>
<feature type="transmembrane region" description="Helical" evidence="4">
    <location>
        <begin position="177"/>
        <end position="201"/>
    </location>
</feature>
<dbReference type="NCBIfam" id="NF009048">
    <property type="entry name" value="PRK12382.1"/>
    <property type="match status" value="1"/>
</dbReference>
<dbReference type="PANTHER" id="PTHR23531:SF1">
    <property type="entry name" value="QUINOLENE RESISTANCE PROTEIN NORA"/>
    <property type="match status" value="1"/>
</dbReference>
<dbReference type="CDD" id="cd17489">
    <property type="entry name" value="MFS_YfcJ_like"/>
    <property type="match status" value="1"/>
</dbReference>
<dbReference type="InterPro" id="IPR011701">
    <property type="entry name" value="MFS"/>
</dbReference>
<feature type="transmembrane region" description="Helical" evidence="4">
    <location>
        <begin position="151"/>
        <end position="171"/>
    </location>
</feature>
<feature type="transmembrane region" description="Helical" evidence="4">
    <location>
        <begin position="12"/>
        <end position="34"/>
    </location>
</feature>
<dbReference type="SUPFAM" id="SSF103473">
    <property type="entry name" value="MFS general substrate transporter"/>
    <property type="match status" value="1"/>
</dbReference>
<keyword evidence="4" id="KW-1003">Cell membrane</keyword>
<protein>
    <recommendedName>
        <fullName evidence="4">Uncharacterized MFS-type transporter ACFSM5_01865</fullName>
    </recommendedName>
</protein>
<dbReference type="InterPro" id="IPR020846">
    <property type="entry name" value="MFS_dom"/>
</dbReference>
<dbReference type="InterPro" id="IPR036259">
    <property type="entry name" value="MFS_trans_sf"/>
</dbReference>
<comment type="similarity">
    <text evidence="4">Belongs to the major facilitator superfamily. YfcJ family.</text>
</comment>
<evidence type="ECO:0000313" key="6">
    <source>
        <dbReference type="EMBL" id="MFD2261614.1"/>
    </source>
</evidence>
<feature type="transmembrane region" description="Helical" evidence="4">
    <location>
        <begin position="302"/>
        <end position="320"/>
    </location>
</feature>
<dbReference type="RefSeq" id="WP_379874529.1">
    <property type="nucleotide sequence ID" value="NZ_JBHUIP010000002.1"/>
</dbReference>
<dbReference type="EMBL" id="JBHUIP010000002">
    <property type="protein sequence ID" value="MFD2261614.1"/>
    <property type="molecule type" value="Genomic_DNA"/>
</dbReference>
<comment type="subcellular location">
    <subcellularLocation>
        <location evidence="4">Cell inner membrane</location>
        <topology evidence="4">Multi-pass membrane protein</topology>
    </subcellularLocation>
</comment>
<accession>A0ABW5DNU6</accession>
<name>A0ABW5DNU6_9PROT</name>
<dbReference type="PROSITE" id="PS50850">
    <property type="entry name" value="MFS"/>
    <property type="match status" value="1"/>
</dbReference>
<keyword evidence="4" id="KW-0813">Transport</keyword>
<dbReference type="Gene3D" id="1.20.1250.20">
    <property type="entry name" value="MFS general substrate transporter like domains"/>
    <property type="match status" value="1"/>
</dbReference>
<feature type="transmembrane region" description="Helical" evidence="4">
    <location>
        <begin position="114"/>
        <end position="139"/>
    </location>
</feature>